<evidence type="ECO:0000259" key="8">
    <source>
        <dbReference type="Pfam" id="PF02753"/>
    </source>
</evidence>
<keyword evidence="4" id="KW-0574">Periplasm</keyword>
<accession>A0A3N2RWU9</accession>
<feature type="chain" id="PRO_5017971816" evidence="6">
    <location>
        <begin position="22"/>
        <end position="239"/>
    </location>
</feature>
<dbReference type="OrthoDB" id="9131059at2"/>
<feature type="signal peptide" evidence="6">
    <location>
        <begin position="1"/>
        <end position="21"/>
    </location>
</feature>
<protein>
    <submittedName>
        <fullName evidence="9">Molecular chaperone</fullName>
    </submittedName>
</protein>
<dbReference type="InterPro" id="IPR016148">
    <property type="entry name" value="Pili_assmbl_chaperone_C"/>
</dbReference>
<name>A0A3N2RWU9_9ENTR</name>
<dbReference type="InterPro" id="IPR016147">
    <property type="entry name" value="Pili_assmbl_chaperone_N"/>
</dbReference>
<evidence type="ECO:0000256" key="3">
    <source>
        <dbReference type="ARBA" id="ARBA00022729"/>
    </source>
</evidence>
<dbReference type="SUPFAM" id="SSF49354">
    <property type="entry name" value="PapD-like"/>
    <property type="match status" value="1"/>
</dbReference>
<sequence>MFKKTVCILPLLYFTGLPASASVVMEGNRVILDASLAQKTVKFTNNDSFPYIVQVWLSATPDGKEADSQQNRLAVSPAIFKIGPKQDQVISLLNPAAGQKLTKEQVSYLHFTQVPSMPADQQDKNKLVLIVNSTVKIFLRPSDLPIAYEQMLDFVHYKIEENTHGCYLEVSNQSPYYLNSIRVSMPSGATKSAIPMTMLAPESTVQLKANCDAVQNAKEIRVGFLNDYGVLQEKTLKAR</sequence>
<reference evidence="9 10" key="1">
    <citation type="submission" date="2018-10" db="EMBL/GenBank/DDBJ databases">
        <title>Horizontal transference of carbapenem resistance between Klebsiella pneumoniae and Kluyvera ascorbata during abdominal infection: a case report.</title>
        <authorList>
            <person name="Raro O.H.F."/>
            <person name="Lima-Morales D."/>
            <person name="Barth A.L."/>
            <person name="Paim T.G.S."/>
            <person name="Mott M.P."/>
            <person name="Riche C.V.W."/>
            <person name="Teixeira U.F."/>
            <person name="Waechter F."/>
            <person name="Dias C.A.G."/>
        </authorList>
    </citation>
    <scope>NUCLEOTIDE SEQUENCE [LARGE SCALE GENOMIC DNA]</scope>
    <source>
        <strain evidence="9 10">OT2</strain>
    </source>
</reference>
<organism evidence="9 10">
    <name type="scientific">Kluyvera ascorbata</name>
    <dbReference type="NCBI Taxonomy" id="51288"/>
    <lineage>
        <taxon>Bacteria</taxon>
        <taxon>Pseudomonadati</taxon>
        <taxon>Pseudomonadota</taxon>
        <taxon>Gammaproteobacteria</taxon>
        <taxon>Enterobacterales</taxon>
        <taxon>Enterobacteriaceae</taxon>
        <taxon>Kluyvera</taxon>
    </lineage>
</organism>
<dbReference type="GO" id="GO:0030288">
    <property type="term" value="C:outer membrane-bounded periplasmic space"/>
    <property type="evidence" value="ECO:0007669"/>
    <property type="project" value="InterPro"/>
</dbReference>
<dbReference type="GO" id="GO:0071555">
    <property type="term" value="P:cell wall organization"/>
    <property type="evidence" value="ECO:0007669"/>
    <property type="project" value="InterPro"/>
</dbReference>
<feature type="domain" description="Pili assembly chaperone N-terminal" evidence="7">
    <location>
        <begin position="23"/>
        <end position="144"/>
    </location>
</feature>
<evidence type="ECO:0000256" key="6">
    <source>
        <dbReference type="SAM" id="SignalP"/>
    </source>
</evidence>
<keyword evidence="5" id="KW-0143">Chaperone</keyword>
<comment type="caution">
    <text evidence="9">The sequence shown here is derived from an EMBL/GenBank/DDBJ whole genome shotgun (WGS) entry which is preliminary data.</text>
</comment>
<dbReference type="PANTHER" id="PTHR30251">
    <property type="entry name" value="PILUS ASSEMBLY CHAPERONE"/>
    <property type="match status" value="1"/>
</dbReference>
<evidence type="ECO:0000313" key="10">
    <source>
        <dbReference type="Proteomes" id="UP000268051"/>
    </source>
</evidence>
<evidence type="ECO:0000256" key="1">
    <source>
        <dbReference type="ARBA" id="ARBA00004418"/>
    </source>
</evidence>
<gene>
    <name evidence="9" type="ORF">EB837_17055</name>
</gene>
<dbReference type="InterPro" id="IPR036316">
    <property type="entry name" value="Pili_assmbl_chap_C_dom_sf"/>
</dbReference>
<dbReference type="Gene3D" id="2.60.40.10">
    <property type="entry name" value="Immunoglobulins"/>
    <property type="match status" value="2"/>
</dbReference>
<dbReference type="Proteomes" id="UP000268051">
    <property type="component" value="Unassembled WGS sequence"/>
</dbReference>
<dbReference type="InterPro" id="IPR013783">
    <property type="entry name" value="Ig-like_fold"/>
</dbReference>
<dbReference type="EMBL" id="RHFN01000020">
    <property type="protein sequence ID" value="ROU11919.1"/>
    <property type="molecule type" value="Genomic_DNA"/>
</dbReference>
<dbReference type="PRINTS" id="PR00969">
    <property type="entry name" value="CHAPERONPILI"/>
</dbReference>
<dbReference type="RefSeq" id="WP_123652000.1">
    <property type="nucleotide sequence ID" value="NZ_RHFN01000020.1"/>
</dbReference>
<dbReference type="InterPro" id="IPR050643">
    <property type="entry name" value="Periplasmic_pilus_chap"/>
</dbReference>
<dbReference type="InterPro" id="IPR001829">
    <property type="entry name" value="Pili_assmbl_chaperone_bac"/>
</dbReference>
<dbReference type="Pfam" id="PF02753">
    <property type="entry name" value="PapD_C"/>
    <property type="match status" value="1"/>
</dbReference>
<keyword evidence="3 6" id="KW-0732">Signal</keyword>
<feature type="domain" description="Pili assembly chaperone C-terminal" evidence="8">
    <location>
        <begin position="170"/>
        <end position="230"/>
    </location>
</feature>
<evidence type="ECO:0000256" key="4">
    <source>
        <dbReference type="ARBA" id="ARBA00022764"/>
    </source>
</evidence>
<evidence type="ECO:0000313" key="9">
    <source>
        <dbReference type="EMBL" id="ROU11919.1"/>
    </source>
</evidence>
<comment type="similarity">
    <text evidence="2">Belongs to the periplasmic pilus chaperone family.</text>
</comment>
<evidence type="ECO:0000259" key="7">
    <source>
        <dbReference type="Pfam" id="PF00345"/>
    </source>
</evidence>
<evidence type="ECO:0000256" key="5">
    <source>
        <dbReference type="ARBA" id="ARBA00023186"/>
    </source>
</evidence>
<proteinExistence type="inferred from homology"/>
<dbReference type="SUPFAM" id="SSF49584">
    <property type="entry name" value="Periplasmic chaperone C-domain"/>
    <property type="match status" value="1"/>
</dbReference>
<evidence type="ECO:0000256" key="2">
    <source>
        <dbReference type="ARBA" id="ARBA00007399"/>
    </source>
</evidence>
<dbReference type="AlphaFoldDB" id="A0A3N2RWU9"/>
<dbReference type="PANTHER" id="PTHR30251:SF25">
    <property type="entry name" value="FIMBRIAE CHAPARONE"/>
    <property type="match status" value="1"/>
</dbReference>
<comment type="subcellular location">
    <subcellularLocation>
        <location evidence="1">Periplasm</location>
    </subcellularLocation>
</comment>
<dbReference type="Pfam" id="PF00345">
    <property type="entry name" value="PapD_N"/>
    <property type="match status" value="1"/>
</dbReference>
<dbReference type="InterPro" id="IPR008962">
    <property type="entry name" value="PapD-like_sf"/>
</dbReference>